<sequence length="127" mass="13953">MHPVVTGGAVALLLTSTLAMFDFKPSPRSRLSLLGCSIPRSEQACLRSGKPEHLGERLAANYGKKGMCSKVSTLNFLDFMDLMGLEYSQDKISQQKFSDIGEFESAKRAFIFATVLGHHDGTRLIND</sequence>
<keyword evidence="1" id="KW-0732">Signal</keyword>
<accession>A0AAD7N498</accession>
<keyword evidence="3" id="KW-1185">Reference proteome</keyword>
<evidence type="ECO:0000313" key="3">
    <source>
        <dbReference type="Proteomes" id="UP001215280"/>
    </source>
</evidence>
<feature type="chain" id="PRO_5041898950" evidence="1">
    <location>
        <begin position="20"/>
        <end position="127"/>
    </location>
</feature>
<name>A0AAD7N498_9AGAR</name>
<organism evidence="2 3">
    <name type="scientific">Mycena maculata</name>
    <dbReference type="NCBI Taxonomy" id="230809"/>
    <lineage>
        <taxon>Eukaryota</taxon>
        <taxon>Fungi</taxon>
        <taxon>Dikarya</taxon>
        <taxon>Basidiomycota</taxon>
        <taxon>Agaricomycotina</taxon>
        <taxon>Agaricomycetes</taxon>
        <taxon>Agaricomycetidae</taxon>
        <taxon>Agaricales</taxon>
        <taxon>Marasmiineae</taxon>
        <taxon>Mycenaceae</taxon>
        <taxon>Mycena</taxon>
    </lineage>
</organism>
<evidence type="ECO:0000313" key="2">
    <source>
        <dbReference type="EMBL" id="KAJ7745861.1"/>
    </source>
</evidence>
<proteinExistence type="predicted"/>
<comment type="caution">
    <text evidence="2">The sequence shown here is derived from an EMBL/GenBank/DDBJ whole genome shotgun (WGS) entry which is preliminary data.</text>
</comment>
<dbReference type="AlphaFoldDB" id="A0AAD7N498"/>
<gene>
    <name evidence="2" type="ORF">DFH07DRAFT_977239</name>
</gene>
<evidence type="ECO:0000256" key="1">
    <source>
        <dbReference type="SAM" id="SignalP"/>
    </source>
</evidence>
<dbReference type="Proteomes" id="UP001215280">
    <property type="component" value="Unassembled WGS sequence"/>
</dbReference>
<reference evidence="2" key="1">
    <citation type="submission" date="2023-03" db="EMBL/GenBank/DDBJ databases">
        <title>Massive genome expansion in bonnet fungi (Mycena s.s.) driven by repeated elements and novel gene families across ecological guilds.</title>
        <authorList>
            <consortium name="Lawrence Berkeley National Laboratory"/>
            <person name="Harder C.B."/>
            <person name="Miyauchi S."/>
            <person name="Viragh M."/>
            <person name="Kuo A."/>
            <person name="Thoen E."/>
            <person name="Andreopoulos B."/>
            <person name="Lu D."/>
            <person name="Skrede I."/>
            <person name="Drula E."/>
            <person name="Henrissat B."/>
            <person name="Morin E."/>
            <person name="Kohler A."/>
            <person name="Barry K."/>
            <person name="LaButti K."/>
            <person name="Morin E."/>
            <person name="Salamov A."/>
            <person name="Lipzen A."/>
            <person name="Mereny Z."/>
            <person name="Hegedus B."/>
            <person name="Baldrian P."/>
            <person name="Stursova M."/>
            <person name="Weitz H."/>
            <person name="Taylor A."/>
            <person name="Grigoriev I.V."/>
            <person name="Nagy L.G."/>
            <person name="Martin F."/>
            <person name="Kauserud H."/>
        </authorList>
    </citation>
    <scope>NUCLEOTIDE SEQUENCE</scope>
    <source>
        <strain evidence="2">CBHHK188m</strain>
    </source>
</reference>
<feature type="signal peptide" evidence="1">
    <location>
        <begin position="1"/>
        <end position="19"/>
    </location>
</feature>
<dbReference type="EMBL" id="JARJLG010000101">
    <property type="protein sequence ID" value="KAJ7745861.1"/>
    <property type="molecule type" value="Genomic_DNA"/>
</dbReference>
<protein>
    <submittedName>
        <fullName evidence="2">Uncharacterized protein</fullName>
    </submittedName>
</protein>